<protein>
    <submittedName>
        <fullName evidence="1">Uncharacterized protein</fullName>
    </submittedName>
</protein>
<evidence type="ECO:0000313" key="1">
    <source>
        <dbReference type="EMBL" id="MBX62703.1"/>
    </source>
</evidence>
<organism evidence="1">
    <name type="scientific">Rhizophora mucronata</name>
    <name type="common">Asiatic mangrove</name>
    <dbReference type="NCBI Taxonomy" id="61149"/>
    <lineage>
        <taxon>Eukaryota</taxon>
        <taxon>Viridiplantae</taxon>
        <taxon>Streptophyta</taxon>
        <taxon>Embryophyta</taxon>
        <taxon>Tracheophyta</taxon>
        <taxon>Spermatophyta</taxon>
        <taxon>Magnoliopsida</taxon>
        <taxon>eudicotyledons</taxon>
        <taxon>Gunneridae</taxon>
        <taxon>Pentapetalae</taxon>
        <taxon>rosids</taxon>
        <taxon>fabids</taxon>
        <taxon>Malpighiales</taxon>
        <taxon>Rhizophoraceae</taxon>
        <taxon>Rhizophora</taxon>
    </lineage>
</organism>
<dbReference type="AlphaFoldDB" id="A0A2P2Q6T8"/>
<dbReference type="PANTHER" id="PTHR48223:SF1">
    <property type="entry name" value="ABC TRANSMEMBRANE TYPE-1 DOMAIN-CONTAINING PROTEIN"/>
    <property type="match status" value="1"/>
</dbReference>
<reference evidence="1" key="1">
    <citation type="submission" date="2018-02" db="EMBL/GenBank/DDBJ databases">
        <title>Rhizophora mucronata_Transcriptome.</title>
        <authorList>
            <person name="Meera S.P."/>
            <person name="Sreeshan A."/>
            <person name="Augustine A."/>
        </authorList>
    </citation>
    <scope>NUCLEOTIDE SEQUENCE</scope>
    <source>
        <tissue evidence="1">Leaf</tissue>
    </source>
</reference>
<dbReference type="PANTHER" id="PTHR48223">
    <property type="entry name" value="DEFECTIVE 2759, PUTATIVE ISOFORM 1-RELATED"/>
    <property type="match status" value="1"/>
</dbReference>
<accession>A0A2P2Q6T8</accession>
<dbReference type="EMBL" id="GGEC01082219">
    <property type="protein sequence ID" value="MBX62703.1"/>
    <property type="molecule type" value="Transcribed_RNA"/>
</dbReference>
<name>A0A2P2Q6T8_RHIMU</name>
<proteinExistence type="predicted"/>
<sequence>MADIPIYYLVASCCIKQGKRKEAIQVRVLQPVVNIKNLGCKEFSRNKLKVLGHWHVGKYLDFVESTWPCYCRTMRLLKKANLI</sequence>